<sequence length="1201" mass="130803">MMPKLSPPAVPDEDKGLKLETTNEFAEQPVTVLRDDQGRVAYPGLVPQQPVSPTTQFPPTAASQPPSKGGIRKTASEPIGSEIKDLQAATRPQAGQRSATAAPPRTARRTSALPPAIKRAGTNVSQLQQALWNTSSNFQDDSSSSDSSSDEDFGAGVERTDQATAAGKKPQPPRTSTSDRFRRFKVGNENYKTKGKVSKRDGRLAISIKDTSDKGYLAKALGATVGKVVPLKETDENEQSDERPTAARRSSETIVTPETIRCPKLNIVIMVIGSRGDAQPFLKIGKVLKEQYGHRVRIATHPAFRDFVEKDTGLEFFSVGGDPAELMAFMVKNPGMIPTLETVRAGDIGRRRTAMAEMFEGFWRACINATDDEKDIKNVRMMGEKPPFIADLIIANPPSFAHVHCAEVLGIPLLLAFTFPYTPTKSFPHPLATIKKSNVDPGYSNFMSYPLVEMMVWQGLGDLVNDFRVKTLCLDPVSTLWAPGALYRMNVPISYLWSPSLVPKPADWAPEIDISGFVFLDLASSFTPPDPLEKFLNSGDQPVYIGFGSIVVDDADKFTEMVFEAVRIAGVRALVSKGWGGLGGENVPENIFMLENTPHDWLFPKVKACVIHGGAGTTAMALKCGKPTMVVPFFGDQHFWGPMIGRAKAGPEPVPYKHLSAEKLAEGIKFCLTEEAQEKAQEMARDIAREGDGAENACSFFHGHLTLSGKHSMRCSILEDKVAVWWMRNTSLRLSALAADILVEKGYITWRKLRLLRHCEYNDFEGPGEPVTGVIGSIAGTFGEALGGVAGVPGRLAKTSNKRRERKERRRRKAKQVEENVDSQENGTDIKTEGRDATDDLGKSKFQNKNDVNKEKPAETAGNQGEDAGDDRDRESIRTATTEGTAEGGYVDQVAEGVGKSAQAIATAPIDLSVALAQGFHNAPRLYGDDTVRRPTRVTGIRSGLRAARSEFLFGVYDAWTGVVRLPYRGARHGGGVEGFAKGVGMGLTGFGLKNIAAAVGPVGYTLKGIKKQVERRRQPTKHIRRARILQGQEEAHQLGDEERGALEKEVIRGWEVFLELWSTVEGKEKAKGGLKAQFSATRTRGQGVPEALESVAMAERTLEEVKRGGKVQTGMKEFRKSEDLARRSGDVSARQSTDRRGSPRGGGRKSADQRRSLDAAAAGGRKSMDTAADRQKKAGATERIEEGDESLLKPVEHGKA</sequence>
<evidence type="ECO:0000256" key="2">
    <source>
        <dbReference type="SAM" id="MobiDB-lite"/>
    </source>
</evidence>
<dbReference type="CDD" id="cd03784">
    <property type="entry name" value="GT1_Gtf-like"/>
    <property type="match status" value="1"/>
</dbReference>
<dbReference type="PANTHER" id="PTHR48050">
    <property type="entry name" value="STEROL 3-BETA-GLUCOSYLTRANSFERASE"/>
    <property type="match status" value="1"/>
</dbReference>
<dbReference type="InterPro" id="IPR050426">
    <property type="entry name" value="Glycosyltransferase_28"/>
</dbReference>
<feature type="compositionally biased region" description="Pro residues" evidence="2">
    <location>
        <begin position="1"/>
        <end position="10"/>
    </location>
</feature>
<dbReference type="GO" id="GO:0016906">
    <property type="term" value="F:sterol 3-beta-glucosyltransferase activity"/>
    <property type="evidence" value="ECO:0007669"/>
    <property type="project" value="UniProtKB-ARBA"/>
</dbReference>
<dbReference type="Gene3D" id="3.40.50.2000">
    <property type="entry name" value="Glycogen Phosphorylase B"/>
    <property type="match status" value="2"/>
</dbReference>
<comment type="caution">
    <text evidence="5">The sequence shown here is derived from an EMBL/GenBank/DDBJ whole genome shotgun (WGS) entry which is preliminary data.</text>
</comment>
<feature type="compositionally biased region" description="Basic and acidic residues" evidence="2">
    <location>
        <begin position="828"/>
        <end position="843"/>
    </location>
</feature>
<feature type="region of interest" description="Disordered" evidence="2">
    <location>
        <begin position="1120"/>
        <end position="1201"/>
    </location>
</feature>
<dbReference type="FunFam" id="3.40.50.2000:FF:000009">
    <property type="entry name" value="Sterol 3-beta-glucosyltransferase UGT80A2"/>
    <property type="match status" value="1"/>
</dbReference>
<dbReference type="Pfam" id="PF03033">
    <property type="entry name" value="Glyco_transf_28"/>
    <property type="match status" value="1"/>
</dbReference>
<reference evidence="5" key="1">
    <citation type="submission" date="2023-06" db="EMBL/GenBank/DDBJ databases">
        <authorList>
            <person name="Noh H."/>
        </authorList>
    </citation>
    <scope>NUCLEOTIDE SEQUENCE</scope>
    <source>
        <strain evidence="5">DUCC20226</strain>
    </source>
</reference>
<dbReference type="InterPro" id="IPR002213">
    <property type="entry name" value="UDP_glucos_trans"/>
</dbReference>
<dbReference type="FunFam" id="3.40.50.2000:FF:000100">
    <property type="entry name" value="Glycosyltransferase family 1 protein"/>
    <property type="match status" value="1"/>
</dbReference>
<dbReference type="Proteomes" id="UP001265746">
    <property type="component" value="Unassembled WGS sequence"/>
</dbReference>
<evidence type="ECO:0000259" key="4">
    <source>
        <dbReference type="Pfam" id="PF06722"/>
    </source>
</evidence>
<feature type="region of interest" description="Disordered" evidence="2">
    <location>
        <begin position="232"/>
        <end position="254"/>
    </location>
</feature>
<dbReference type="InterPro" id="IPR004276">
    <property type="entry name" value="GlycoTrans_28_N"/>
</dbReference>
<protein>
    <recommendedName>
        <fullName evidence="7">Glycosyltransferase family 28 N-terminal domain-containing protein</fullName>
    </recommendedName>
</protein>
<feature type="compositionally biased region" description="Basic and acidic residues" evidence="2">
    <location>
        <begin position="232"/>
        <end position="251"/>
    </location>
</feature>
<feature type="compositionally biased region" description="Basic residues" evidence="2">
    <location>
        <begin position="800"/>
        <end position="814"/>
    </location>
</feature>
<evidence type="ECO:0000259" key="3">
    <source>
        <dbReference type="Pfam" id="PF03033"/>
    </source>
</evidence>
<feature type="region of interest" description="Disordered" evidence="2">
    <location>
        <begin position="1"/>
        <end position="183"/>
    </location>
</feature>
<dbReference type="SUPFAM" id="SSF53756">
    <property type="entry name" value="UDP-Glycosyltransferase/glycogen phosphorylase"/>
    <property type="match status" value="1"/>
</dbReference>
<feature type="compositionally biased region" description="Basic and acidic residues" evidence="2">
    <location>
        <begin position="1167"/>
        <end position="1201"/>
    </location>
</feature>
<name>A0AAD9W2G0_PHOAM</name>
<dbReference type="PANTHER" id="PTHR48050:SF5">
    <property type="entry name" value="UDP-GLUCOSE,STEROL TRANSFERASE"/>
    <property type="match status" value="1"/>
</dbReference>
<dbReference type="GO" id="GO:0005975">
    <property type="term" value="P:carbohydrate metabolic process"/>
    <property type="evidence" value="ECO:0007669"/>
    <property type="project" value="InterPro"/>
</dbReference>
<evidence type="ECO:0000313" key="6">
    <source>
        <dbReference type="Proteomes" id="UP001265746"/>
    </source>
</evidence>
<keyword evidence="6" id="KW-1185">Reference proteome</keyword>
<feature type="compositionally biased region" description="Low complexity" evidence="2">
    <location>
        <begin position="97"/>
        <end position="116"/>
    </location>
</feature>
<feature type="domain" description="Erythromycin biosynthesis protein CIII-like C-terminal" evidence="4">
    <location>
        <begin position="585"/>
        <end position="690"/>
    </location>
</feature>
<feature type="region of interest" description="Disordered" evidence="2">
    <location>
        <begin position="790"/>
        <end position="875"/>
    </location>
</feature>
<dbReference type="EMBL" id="JAUJFL010000004">
    <property type="protein sequence ID" value="KAK2605481.1"/>
    <property type="molecule type" value="Genomic_DNA"/>
</dbReference>
<feature type="compositionally biased region" description="Polar residues" evidence="2">
    <location>
        <begin position="49"/>
        <end position="66"/>
    </location>
</feature>
<evidence type="ECO:0008006" key="7">
    <source>
        <dbReference type="Google" id="ProtNLM"/>
    </source>
</evidence>
<accession>A0AAD9W2G0</accession>
<evidence type="ECO:0000313" key="5">
    <source>
        <dbReference type="EMBL" id="KAK2605481.1"/>
    </source>
</evidence>
<evidence type="ECO:0000256" key="1">
    <source>
        <dbReference type="ARBA" id="ARBA00022679"/>
    </source>
</evidence>
<feature type="compositionally biased region" description="Basic and acidic residues" evidence="2">
    <location>
        <begin position="1120"/>
        <end position="1130"/>
    </location>
</feature>
<feature type="compositionally biased region" description="Polar residues" evidence="2">
    <location>
        <begin position="122"/>
        <end position="139"/>
    </location>
</feature>
<gene>
    <name evidence="5" type="ORF">N8I77_008314</name>
</gene>
<dbReference type="AlphaFoldDB" id="A0AAD9W2G0"/>
<feature type="domain" description="Glycosyltransferase family 28 N-terminal" evidence="3">
    <location>
        <begin position="267"/>
        <end position="427"/>
    </location>
</feature>
<keyword evidence="1" id="KW-0808">Transferase</keyword>
<organism evidence="5 6">
    <name type="scientific">Phomopsis amygdali</name>
    <name type="common">Fusicoccum amygdali</name>
    <dbReference type="NCBI Taxonomy" id="1214568"/>
    <lineage>
        <taxon>Eukaryota</taxon>
        <taxon>Fungi</taxon>
        <taxon>Dikarya</taxon>
        <taxon>Ascomycota</taxon>
        <taxon>Pezizomycotina</taxon>
        <taxon>Sordariomycetes</taxon>
        <taxon>Sordariomycetidae</taxon>
        <taxon>Diaporthales</taxon>
        <taxon>Diaporthaceae</taxon>
        <taxon>Diaporthe</taxon>
    </lineage>
</organism>
<proteinExistence type="predicted"/>
<dbReference type="InterPro" id="IPR010610">
    <property type="entry name" value="EryCIII-like_C"/>
</dbReference>
<dbReference type="Pfam" id="PF06722">
    <property type="entry name" value="EryCIII-like_C"/>
    <property type="match status" value="1"/>
</dbReference>